<proteinExistence type="predicted"/>
<dbReference type="AlphaFoldDB" id="A0A2P2P602"/>
<evidence type="ECO:0000313" key="2">
    <source>
        <dbReference type="EMBL" id="MBX50051.1"/>
    </source>
</evidence>
<accession>A0A2P2P602</accession>
<evidence type="ECO:0008006" key="3">
    <source>
        <dbReference type="Google" id="ProtNLM"/>
    </source>
</evidence>
<organism evidence="2">
    <name type="scientific">Rhizophora mucronata</name>
    <name type="common">Asiatic mangrove</name>
    <dbReference type="NCBI Taxonomy" id="61149"/>
    <lineage>
        <taxon>Eukaryota</taxon>
        <taxon>Viridiplantae</taxon>
        <taxon>Streptophyta</taxon>
        <taxon>Embryophyta</taxon>
        <taxon>Tracheophyta</taxon>
        <taxon>Spermatophyta</taxon>
        <taxon>Magnoliopsida</taxon>
        <taxon>eudicotyledons</taxon>
        <taxon>Gunneridae</taxon>
        <taxon>Pentapetalae</taxon>
        <taxon>rosids</taxon>
        <taxon>fabids</taxon>
        <taxon>Malpighiales</taxon>
        <taxon>Rhizophoraceae</taxon>
        <taxon>Rhizophora</taxon>
    </lineage>
</organism>
<feature type="signal peptide" evidence="1">
    <location>
        <begin position="1"/>
        <end position="24"/>
    </location>
</feature>
<evidence type="ECO:0000256" key="1">
    <source>
        <dbReference type="SAM" id="SignalP"/>
    </source>
</evidence>
<protein>
    <recommendedName>
        <fullName evidence="3">Secreted protein</fullName>
    </recommendedName>
</protein>
<feature type="chain" id="PRO_5015118997" description="Secreted protein" evidence="1">
    <location>
        <begin position="25"/>
        <end position="79"/>
    </location>
</feature>
<reference evidence="2" key="1">
    <citation type="submission" date="2018-02" db="EMBL/GenBank/DDBJ databases">
        <title>Rhizophora mucronata_Transcriptome.</title>
        <authorList>
            <person name="Meera S.P."/>
            <person name="Sreeshan A."/>
            <person name="Augustine A."/>
        </authorList>
    </citation>
    <scope>NUCLEOTIDE SEQUENCE</scope>
    <source>
        <tissue evidence="2">Leaf</tissue>
    </source>
</reference>
<keyword evidence="1" id="KW-0732">Signal</keyword>
<dbReference type="EMBL" id="GGEC01069567">
    <property type="protein sequence ID" value="MBX50051.1"/>
    <property type="molecule type" value="Transcribed_RNA"/>
</dbReference>
<sequence length="79" mass="9498">MHILVHLFVGYSCLFYLYFPCGESHCSICMVMSFGSCRPTRLKNFKPWFLEDTMWDFWNGLNKCFFQLGLENFEKHAQR</sequence>
<name>A0A2P2P602_RHIMU</name>